<feature type="repeat" description="TPR" evidence="5">
    <location>
        <begin position="920"/>
        <end position="953"/>
    </location>
</feature>
<evidence type="ECO:0000259" key="7">
    <source>
        <dbReference type="SMART" id="SM00862"/>
    </source>
</evidence>
<evidence type="ECO:0000256" key="1">
    <source>
        <dbReference type="ARBA" id="ARBA00005820"/>
    </source>
</evidence>
<evidence type="ECO:0000256" key="4">
    <source>
        <dbReference type="ARBA" id="ARBA00023163"/>
    </source>
</evidence>
<dbReference type="Gene3D" id="3.40.50.300">
    <property type="entry name" value="P-loop containing nucleotide triphosphate hydrolases"/>
    <property type="match status" value="1"/>
</dbReference>
<dbReference type="Gene3D" id="1.10.10.10">
    <property type="entry name" value="Winged helix-like DNA-binding domain superfamily/Winged helix DNA-binding domain"/>
    <property type="match status" value="1"/>
</dbReference>
<dbReference type="Pfam" id="PF03704">
    <property type="entry name" value="BTAD"/>
    <property type="match status" value="1"/>
</dbReference>
<dbReference type="Pfam" id="PF13374">
    <property type="entry name" value="TPR_10"/>
    <property type="match status" value="1"/>
</dbReference>
<reference evidence="10" key="1">
    <citation type="journal article" date="2019" name="Int. J. Syst. Evol. Microbiol.">
        <title>The Global Catalogue of Microorganisms (GCM) 10K type strain sequencing project: providing services to taxonomists for standard genome sequencing and annotation.</title>
        <authorList>
            <consortium name="The Broad Institute Genomics Platform"/>
            <consortium name="The Broad Institute Genome Sequencing Center for Infectious Disease"/>
            <person name="Wu L."/>
            <person name="Ma J."/>
        </authorList>
    </citation>
    <scope>NUCLEOTIDE SEQUENCE [LARGE SCALE GENOMIC DNA]</scope>
    <source>
        <strain evidence="10">CCUG 62974</strain>
    </source>
</reference>
<feature type="domain" description="OmpR/PhoB-type" evidence="7">
    <location>
        <begin position="26"/>
        <end position="99"/>
    </location>
</feature>
<protein>
    <submittedName>
        <fullName evidence="9">Tetratricopeptide repeat protein</fullName>
    </submittedName>
</protein>
<dbReference type="PROSITE" id="PS50005">
    <property type="entry name" value="TPR"/>
    <property type="match status" value="3"/>
</dbReference>
<dbReference type="SUPFAM" id="SSF48452">
    <property type="entry name" value="TPR-like"/>
    <property type="match status" value="3"/>
</dbReference>
<dbReference type="SMART" id="SM00862">
    <property type="entry name" value="Trans_reg_C"/>
    <property type="match status" value="1"/>
</dbReference>
<comment type="similarity">
    <text evidence="1">Belongs to the AfsR/DnrI/RedD regulatory family.</text>
</comment>
<keyword evidence="4" id="KW-0804">Transcription</keyword>
<accession>A0ABW3DP38</accession>
<evidence type="ECO:0000256" key="2">
    <source>
        <dbReference type="ARBA" id="ARBA00023015"/>
    </source>
</evidence>
<comment type="caution">
    <text evidence="9">The sequence shown here is derived from an EMBL/GenBank/DDBJ whole genome shotgun (WGS) entry which is preliminary data.</text>
</comment>
<dbReference type="CDD" id="cd15831">
    <property type="entry name" value="BTAD"/>
    <property type="match status" value="1"/>
</dbReference>
<evidence type="ECO:0000256" key="3">
    <source>
        <dbReference type="ARBA" id="ARBA00023125"/>
    </source>
</evidence>
<sequence length="1052" mass="118297">MDADALRKGARMEFRILGPVELWSSGQRHDLGQAKARLVLAILLMTPGRPVTVESLVHKVWGDDAPPKARDSLYSHVARLRSFLNGTVHLRRNAGAYLLEVDPENVDYHRFLRLRAQARESETTEQALRLYREADALHRGEALTGLTGSWAEQTREKIEGEVLDSRIERIELEIQHGLKSDDSAELVELVDKFPFREKLVELHMRKLCHEGRPAEALNAYARARQKLVNELGTEPGPALQELHLRILKGDPTLSPAPRPLPGSAPGAVFGSAVGKDSSPNTLPRDKQTFTGRTAELDLLIGAQVRRDTVTVLAIDGMAGVGKTALAVHLAHRLTNDYPDGQLYLDLHGHDAQNDAMDPATALDRLLRGLGIPGELVPHGLDERAAMWRAKLAHRKVLILLDNAAGHDQIGDLLPGTPGSLVVITSRRRLAGLDDVRPLSLDVLPPEDGATLLRRVAGVQRILHEEEVASVVRLCGHLPLAIQLVGSRLRYRPAWSVADIAERLNGQRRLLEIRAGSREITAAFELSFQTLGERSQREFWRLGLHPGADLTPESASALLDAGRTETEEILDDLLDHHLIEEPRKGRYRFHDLIREYALLLAEREPEESRTEVLGRAFDHYLLTADAADRLLYPYRARDPIEVPSPPSQVVEFDSADQASTWLEAELDNLVLIVHHGWAKHAALLAHVLSRHLDLLGRWAEGATLHERATTIYRELGDRSGLAHALADLSMARCQTGQYDETLLHVAEAMEIQRAAGNQRAIGELLHQSGVVHWQRSEYDVAFGYFEQALQVRRAVGDRNGQADTLNQIAVIHWHRGDYPRAAEHMWEAFGMYQEDHDLRGQQVMMNNIGYVEVRFGHYEEALRHYEEAASLNPHMGPRNEAIRLNNVAYVYQYMGRYTDALEYYQKSLEVHRRIDDRWNEAEVLNNIGSYYIRMGKNSKALAYHQRAMNISIETANQHQQCIALRGIGITHLKASKSETAIIFYEKSLDLAQRIGDVYEEARTLDELGTAFAQTGKQERSKKYWRHALDLYERLGVAEAGPLRVRLNQQEASV</sequence>
<dbReference type="PANTHER" id="PTHR35807:SF1">
    <property type="entry name" value="TRANSCRIPTIONAL REGULATOR REDD"/>
    <property type="match status" value="1"/>
</dbReference>
<dbReference type="SMART" id="SM01043">
    <property type="entry name" value="BTAD"/>
    <property type="match status" value="1"/>
</dbReference>
<keyword evidence="5" id="KW-0802">TPR repeat</keyword>
<name>A0ABW3DP38_9ACTN</name>
<feature type="domain" description="Bacterial transcriptional activator" evidence="8">
    <location>
        <begin position="106"/>
        <end position="247"/>
    </location>
</feature>
<keyword evidence="3" id="KW-0238">DNA-binding</keyword>
<dbReference type="InterPro" id="IPR051677">
    <property type="entry name" value="AfsR-DnrI-RedD_regulator"/>
</dbReference>
<dbReference type="EMBL" id="JBHTHX010000161">
    <property type="protein sequence ID" value="MFD0884407.1"/>
    <property type="molecule type" value="Genomic_DNA"/>
</dbReference>
<dbReference type="InterPro" id="IPR016032">
    <property type="entry name" value="Sig_transdc_resp-reg_C-effctor"/>
</dbReference>
<dbReference type="SUPFAM" id="SSF46894">
    <property type="entry name" value="C-terminal effector domain of the bipartite response regulators"/>
    <property type="match status" value="1"/>
</dbReference>
<dbReference type="InterPro" id="IPR005158">
    <property type="entry name" value="BTAD"/>
</dbReference>
<evidence type="ECO:0000313" key="10">
    <source>
        <dbReference type="Proteomes" id="UP001597024"/>
    </source>
</evidence>
<organism evidence="9 10">
    <name type="scientific">Streptosporangium algeriense</name>
    <dbReference type="NCBI Taxonomy" id="1682748"/>
    <lineage>
        <taxon>Bacteria</taxon>
        <taxon>Bacillati</taxon>
        <taxon>Actinomycetota</taxon>
        <taxon>Actinomycetes</taxon>
        <taxon>Streptosporangiales</taxon>
        <taxon>Streptosporangiaceae</taxon>
        <taxon>Streptosporangium</taxon>
    </lineage>
</organism>
<dbReference type="Proteomes" id="UP001597024">
    <property type="component" value="Unassembled WGS sequence"/>
</dbReference>
<dbReference type="PANTHER" id="PTHR35807">
    <property type="entry name" value="TRANSCRIPTIONAL REGULATOR REDD-RELATED"/>
    <property type="match status" value="1"/>
</dbReference>
<keyword evidence="10" id="KW-1185">Reference proteome</keyword>
<dbReference type="SUPFAM" id="SSF52540">
    <property type="entry name" value="P-loop containing nucleoside triphosphate hydrolases"/>
    <property type="match status" value="1"/>
</dbReference>
<dbReference type="InterPro" id="IPR011990">
    <property type="entry name" value="TPR-like_helical_dom_sf"/>
</dbReference>
<dbReference type="Gene3D" id="1.25.40.10">
    <property type="entry name" value="Tetratricopeptide repeat domain"/>
    <property type="match status" value="3"/>
</dbReference>
<proteinExistence type="inferred from homology"/>
<dbReference type="InterPro" id="IPR036388">
    <property type="entry name" value="WH-like_DNA-bd_sf"/>
</dbReference>
<dbReference type="Pfam" id="PF00486">
    <property type="entry name" value="Trans_reg_C"/>
    <property type="match status" value="1"/>
</dbReference>
<evidence type="ECO:0000256" key="5">
    <source>
        <dbReference type="PROSITE-ProRule" id="PRU00339"/>
    </source>
</evidence>
<dbReference type="InterPro" id="IPR027417">
    <property type="entry name" value="P-loop_NTPase"/>
</dbReference>
<keyword evidence="2" id="KW-0805">Transcription regulation</keyword>
<feature type="region of interest" description="Disordered" evidence="6">
    <location>
        <begin position="252"/>
        <end position="288"/>
    </location>
</feature>
<dbReference type="SMART" id="SM00028">
    <property type="entry name" value="TPR"/>
    <property type="match status" value="8"/>
</dbReference>
<evidence type="ECO:0000313" key="9">
    <source>
        <dbReference type="EMBL" id="MFD0884407.1"/>
    </source>
</evidence>
<dbReference type="InterPro" id="IPR001867">
    <property type="entry name" value="OmpR/PhoB-type_DNA-bd"/>
</dbReference>
<dbReference type="Pfam" id="PF13424">
    <property type="entry name" value="TPR_12"/>
    <property type="match status" value="3"/>
</dbReference>
<dbReference type="InterPro" id="IPR019734">
    <property type="entry name" value="TPR_rpt"/>
</dbReference>
<evidence type="ECO:0000259" key="8">
    <source>
        <dbReference type="SMART" id="SM01043"/>
    </source>
</evidence>
<feature type="repeat" description="TPR" evidence="5">
    <location>
        <begin position="880"/>
        <end position="913"/>
    </location>
</feature>
<evidence type="ECO:0000256" key="6">
    <source>
        <dbReference type="SAM" id="MobiDB-lite"/>
    </source>
</evidence>
<dbReference type="PRINTS" id="PR00364">
    <property type="entry name" value="DISEASERSIST"/>
</dbReference>
<gene>
    <name evidence="9" type="ORF">ACFQ08_07550</name>
</gene>
<feature type="repeat" description="TPR" evidence="5">
    <location>
        <begin position="841"/>
        <end position="874"/>
    </location>
</feature>